<evidence type="ECO:0000256" key="6">
    <source>
        <dbReference type="ARBA" id="ARBA00022516"/>
    </source>
</evidence>
<evidence type="ECO:0000256" key="13">
    <source>
        <dbReference type="ARBA" id="ARBA00023160"/>
    </source>
</evidence>
<dbReference type="SUPFAM" id="SSF52833">
    <property type="entry name" value="Thioredoxin-like"/>
    <property type="match status" value="1"/>
</dbReference>
<evidence type="ECO:0000256" key="16">
    <source>
        <dbReference type="ARBA" id="ARBA00023931"/>
    </source>
</evidence>
<dbReference type="InterPro" id="IPR010987">
    <property type="entry name" value="Glutathione-S-Trfase_C-like"/>
</dbReference>
<keyword evidence="13" id="KW-0275">Fatty acid biosynthesis</keyword>
<keyword evidence="10" id="KW-1133">Transmembrane helix</keyword>
<comment type="similarity">
    <text evidence="2">Belongs to the GST superfamily.</text>
</comment>
<evidence type="ECO:0000256" key="11">
    <source>
        <dbReference type="ARBA" id="ARBA00023098"/>
    </source>
</evidence>
<evidence type="ECO:0000256" key="5">
    <source>
        <dbReference type="ARBA" id="ARBA00022501"/>
    </source>
</evidence>
<comment type="pathway">
    <text evidence="1">Lipid metabolism; prostaglandin biosynthesis.</text>
</comment>
<evidence type="ECO:0000256" key="3">
    <source>
        <dbReference type="ARBA" id="ARBA00012203"/>
    </source>
</evidence>
<proteinExistence type="inferred from homology"/>
<dbReference type="PANTHER" id="PTHR12782">
    <property type="entry name" value="MICROSOMAL PROSTAGLANDIN E SYNTHASE-2"/>
    <property type="match status" value="1"/>
</dbReference>
<keyword evidence="8" id="KW-0812">Transmembrane</keyword>
<accession>A0AAW2P850</accession>
<dbReference type="InterPro" id="IPR013083">
    <property type="entry name" value="Znf_RING/FYVE/PHD"/>
</dbReference>
<keyword evidence="6" id="KW-0444">Lipid biosynthesis</keyword>
<evidence type="ECO:0000256" key="14">
    <source>
        <dbReference type="ARBA" id="ARBA00023235"/>
    </source>
</evidence>
<keyword evidence="11" id="KW-0443">Lipid metabolism</keyword>
<dbReference type="SFLD" id="SFLDG01182">
    <property type="entry name" value="Prostaglandin_E_synthase_like"/>
    <property type="match status" value="1"/>
</dbReference>
<comment type="catalytic activity">
    <reaction evidence="15">
        <text>prostaglandin H2 = (12S)-hydroxy-(5Z,8E,10E)-heptadecatrienoate + malonaldehyde</text>
        <dbReference type="Rhea" id="RHEA:48644"/>
        <dbReference type="ChEBI" id="CHEBI:57405"/>
        <dbReference type="ChEBI" id="CHEBI:90694"/>
        <dbReference type="ChEBI" id="CHEBI:566274"/>
    </reaction>
    <physiologicalReaction direction="left-to-right" evidence="15">
        <dbReference type="Rhea" id="RHEA:48645"/>
    </physiologicalReaction>
</comment>
<keyword evidence="12" id="KW-0472">Membrane</keyword>
<organism evidence="22">
    <name type="scientific">Sesamum calycinum</name>
    <dbReference type="NCBI Taxonomy" id="2727403"/>
    <lineage>
        <taxon>Eukaryota</taxon>
        <taxon>Viridiplantae</taxon>
        <taxon>Streptophyta</taxon>
        <taxon>Embryophyta</taxon>
        <taxon>Tracheophyta</taxon>
        <taxon>Spermatophyta</taxon>
        <taxon>Magnoliopsida</taxon>
        <taxon>eudicotyledons</taxon>
        <taxon>Gunneridae</taxon>
        <taxon>Pentapetalae</taxon>
        <taxon>asterids</taxon>
        <taxon>lamiids</taxon>
        <taxon>Lamiales</taxon>
        <taxon>Pedaliaceae</taxon>
        <taxon>Sesamum</taxon>
    </lineage>
</organism>
<reference evidence="22" key="2">
    <citation type="journal article" date="2024" name="Plant">
        <title>Genomic evolution and insights into agronomic trait innovations of Sesamum species.</title>
        <authorList>
            <person name="Miao H."/>
            <person name="Wang L."/>
            <person name="Qu L."/>
            <person name="Liu H."/>
            <person name="Sun Y."/>
            <person name="Le M."/>
            <person name="Wang Q."/>
            <person name="Wei S."/>
            <person name="Zheng Y."/>
            <person name="Lin W."/>
            <person name="Duan Y."/>
            <person name="Cao H."/>
            <person name="Xiong S."/>
            <person name="Wang X."/>
            <person name="Wei L."/>
            <person name="Li C."/>
            <person name="Ma Q."/>
            <person name="Ju M."/>
            <person name="Zhao R."/>
            <person name="Li G."/>
            <person name="Mu C."/>
            <person name="Tian Q."/>
            <person name="Mei H."/>
            <person name="Zhang T."/>
            <person name="Gao T."/>
            <person name="Zhang H."/>
        </authorList>
    </citation>
    <scope>NUCLEOTIDE SEQUENCE</scope>
    <source>
        <strain evidence="22">KEN8</strain>
    </source>
</reference>
<dbReference type="InterPro" id="IPR034334">
    <property type="entry name" value="PGES2"/>
</dbReference>
<feature type="domain" description="GST C-terminal" evidence="21">
    <location>
        <begin position="211"/>
        <end position="336"/>
    </location>
</feature>
<dbReference type="GO" id="GO:0012505">
    <property type="term" value="C:endomembrane system"/>
    <property type="evidence" value="ECO:0007669"/>
    <property type="project" value="UniProtKB-SubCell"/>
</dbReference>
<evidence type="ECO:0000259" key="21">
    <source>
        <dbReference type="PROSITE" id="PS50405"/>
    </source>
</evidence>
<feature type="chain" id="PRO_5043565269" description="Prostaglandin E synthase 2" evidence="19">
    <location>
        <begin position="20"/>
        <end position="628"/>
    </location>
</feature>
<dbReference type="Gene3D" id="3.30.40.10">
    <property type="entry name" value="Zinc/RING finger domain, C3HC4 (zinc finger)"/>
    <property type="match status" value="1"/>
</dbReference>
<keyword evidence="14" id="KW-0413">Isomerase</keyword>
<dbReference type="InterPro" id="IPR011767">
    <property type="entry name" value="GLR_AS"/>
</dbReference>
<sequence length="628" mass="70774">MRRVAGLATICRAVEGVLAAPSVAGNPGRHQRLLRAALFSTTTNKGSSARSHWFSCTGIAAQAVAGTILFSVATTALVEEVHAKEPVQSKFRPNDVILYQYEACPFCNKVKAFLDYYDIPYKVVEVNPISKKEIKWSDYKKVPILMVDGEQMVDSSDIIDKLTRKIHPSGAIDSVAEDEEKKWRGWVDSHLVHVLSPNIYRSTSEALESFDYITRHGNFSFTERIAAKYAGAAAMYFVSRKLKKKYNITDERAALYEAAETWVDALKGRDFLGGTKPNLADLAVYGVLRPIRYLKSGRDMVENTRIGDWYSRMEAAVDWDSTNPNGSLFKRDFVPISLHREIVEHVFGIFGVKVWQKICVLRAWVLVHLPFAACRIIPIWALRLGLKMVFVCKSFSILISRGGRFIHLWIVIVNLASSSFSCFGSLPVEILQSLSSDLEKQRVELDWFLQLENKRLRRSILQEGTRQQAALMQRYESSIKTLMLQKDQELAIARNKTRELHDFLKMAETEARAWEKAATEKEAIVSDLNNRLNQAKEKDYLFPHAGAHQAYNNMSFCDSSSGSSSSTGEKKGEEPSKKMACKSCQARTLCVVFFPCRHLCCCNSCEALLGHCPVCETVKEASLEVFLV</sequence>
<evidence type="ECO:0000256" key="15">
    <source>
        <dbReference type="ARBA" id="ARBA00023930"/>
    </source>
</evidence>
<evidence type="ECO:0000256" key="19">
    <source>
        <dbReference type="SAM" id="SignalP"/>
    </source>
</evidence>
<protein>
    <recommendedName>
        <fullName evidence="4">Prostaglandin E synthase 2</fullName>
        <ecNumber evidence="3">5.3.99.3</ecNumber>
    </recommendedName>
    <alternativeName>
        <fullName evidence="17">Microsomal prostaglandin E synthase 2</fullName>
    </alternativeName>
</protein>
<dbReference type="PROSITE" id="PS50404">
    <property type="entry name" value="GST_NTER"/>
    <property type="match status" value="1"/>
</dbReference>
<dbReference type="GO" id="GO:0005739">
    <property type="term" value="C:mitochondrion"/>
    <property type="evidence" value="ECO:0007669"/>
    <property type="project" value="TreeGrafter"/>
</dbReference>
<dbReference type="EMBL" id="JACGWM010000009">
    <property type="protein sequence ID" value="KAL0351733.1"/>
    <property type="molecule type" value="Genomic_DNA"/>
</dbReference>
<evidence type="ECO:0000256" key="7">
    <source>
        <dbReference type="ARBA" id="ARBA00022585"/>
    </source>
</evidence>
<comment type="subcellular location">
    <subcellularLocation>
        <location evidence="18">Endomembrane system</location>
        <topology evidence="18">Single-pass membrane protein</topology>
    </subcellularLocation>
</comment>
<dbReference type="PROSITE" id="PS51354">
    <property type="entry name" value="GLUTAREDOXIN_2"/>
    <property type="match status" value="1"/>
</dbReference>
<keyword evidence="5" id="KW-0644">Prostaglandin metabolism</keyword>
<evidence type="ECO:0000256" key="1">
    <source>
        <dbReference type="ARBA" id="ARBA00004702"/>
    </source>
</evidence>
<dbReference type="GO" id="GO:0006633">
    <property type="term" value="P:fatty acid biosynthetic process"/>
    <property type="evidence" value="ECO:0007669"/>
    <property type="project" value="UniProtKB-KW"/>
</dbReference>
<feature type="signal peptide" evidence="19">
    <location>
        <begin position="1"/>
        <end position="19"/>
    </location>
</feature>
<dbReference type="InterPro" id="IPR004045">
    <property type="entry name" value="Glutathione_S-Trfase_N"/>
</dbReference>
<dbReference type="Pfam" id="PF13417">
    <property type="entry name" value="GST_N_3"/>
    <property type="match status" value="1"/>
</dbReference>
<dbReference type="Pfam" id="PF13920">
    <property type="entry name" value="zf-C3HC4_3"/>
    <property type="match status" value="1"/>
</dbReference>
<dbReference type="Gene3D" id="3.40.30.10">
    <property type="entry name" value="Glutaredoxin"/>
    <property type="match status" value="1"/>
</dbReference>
<feature type="domain" description="GST N-terminal" evidence="20">
    <location>
        <begin position="94"/>
        <end position="170"/>
    </location>
</feature>
<dbReference type="EC" id="5.3.99.3" evidence="3"/>
<dbReference type="SFLD" id="SFLDG01203">
    <property type="entry name" value="Prostaglandin_E_synthase_like1"/>
    <property type="match status" value="1"/>
</dbReference>
<gene>
    <name evidence="22" type="ORF">Scaly_1562000</name>
</gene>
<dbReference type="SUPFAM" id="SSF47616">
    <property type="entry name" value="GST C-terminal domain-like"/>
    <property type="match status" value="1"/>
</dbReference>
<keyword evidence="7" id="KW-0643">Prostaglandin biosynthesis</keyword>
<evidence type="ECO:0000313" key="22">
    <source>
        <dbReference type="EMBL" id="KAL0351733.1"/>
    </source>
</evidence>
<dbReference type="Gene3D" id="1.20.1050.10">
    <property type="match status" value="1"/>
</dbReference>
<dbReference type="PROSITE" id="PS50405">
    <property type="entry name" value="GST_CTER"/>
    <property type="match status" value="1"/>
</dbReference>
<comment type="catalytic activity">
    <reaction evidence="16">
        <text>prostaglandin H2 = prostaglandin E2</text>
        <dbReference type="Rhea" id="RHEA:12893"/>
        <dbReference type="ChEBI" id="CHEBI:57405"/>
        <dbReference type="ChEBI" id="CHEBI:606564"/>
        <dbReference type="EC" id="5.3.99.3"/>
    </reaction>
    <physiologicalReaction direction="left-to-right" evidence="16">
        <dbReference type="Rhea" id="RHEA:12894"/>
    </physiologicalReaction>
</comment>
<evidence type="ECO:0000259" key="20">
    <source>
        <dbReference type="PROSITE" id="PS50404"/>
    </source>
</evidence>
<dbReference type="CDD" id="cd03040">
    <property type="entry name" value="GST_N_mPGES2"/>
    <property type="match status" value="1"/>
</dbReference>
<keyword evidence="9" id="KW-0276">Fatty acid metabolism</keyword>
<dbReference type="SFLD" id="SFLDS00019">
    <property type="entry name" value="Glutathione_Transferase_(cytos"/>
    <property type="match status" value="1"/>
</dbReference>
<dbReference type="FunFam" id="3.30.40.10:FF:000239">
    <property type="entry name" value="probable BOI-related E3 ubiquitin-protein ligase 2"/>
    <property type="match status" value="1"/>
</dbReference>
<evidence type="ECO:0000256" key="8">
    <source>
        <dbReference type="ARBA" id="ARBA00022692"/>
    </source>
</evidence>
<dbReference type="PROSITE" id="PS00195">
    <property type="entry name" value="GLUTAREDOXIN_1"/>
    <property type="match status" value="1"/>
</dbReference>
<dbReference type="InterPro" id="IPR034335">
    <property type="entry name" value="PGES2_C"/>
</dbReference>
<evidence type="ECO:0000256" key="17">
    <source>
        <dbReference type="ARBA" id="ARBA00031041"/>
    </source>
</evidence>
<reference evidence="22" key="1">
    <citation type="submission" date="2020-06" db="EMBL/GenBank/DDBJ databases">
        <authorList>
            <person name="Li T."/>
            <person name="Hu X."/>
            <person name="Zhang T."/>
            <person name="Song X."/>
            <person name="Zhang H."/>
            <person name="Dai N."/>
            <person name="Sheng W."/>
            <person name="Hou X."/>
            <person name="Wei L."/>
        </authorList>
    </citation>
    <scope>NUCLEOTIDE SEQUENCE</scope>
    <source>
        <strain evidence="22">KEN8</strain>
        <tissue evidence="22">Leaf</tissue>
    </source>
</reference>
<evidence type="ECO:0000256" key="2">
    <source>
        <dbReference type="ARBA" id="ARBA00007409"/>
    </source>
</evidence>
<dbReference type="PANTHER" id="PTHR12782:SF5">
    <property type="entry name" value="PROSTAGLANDIN E SYNTHASE 2"/>
    <property type="match status" value="1"/>
</dbReference>
<dbReference type="InterPro" id="IPR040079">
    <property type="entry name" value="Glutathione_S-Trfase"/>
</dbReference>
<evidence type="ECO:0000256" key="12">
    <source>
        <dbReference type="ARBA" id="ARBA00023136"/>
    </source>
</evidence>
<keyword evidence="19" id="KW-0732">Signal</keyword>
<dbReference type="CDD" id="cd03197">
    <property type="entry name" value="GST_C_mPGES2"/>
    <property type="match status" value="1"/>
</dbReference>
<evidence type="ECO:0000256" key="18">
    <source>
        <dbReference type="ARBA" id="ARBA00037847"/>
    </source>
</evidence>
<dbReference type="GO" id="GO:0050220">
    <property type="term" value="F:prostaglandin-E synthase activity"/>
    <property type="evidence" value="ECO:0007669"/>
    <property type="project" value="UniProtKB-EC"/>
</dbReference>
<comment type="caution">
    <text evidence="22">The sequence shown here is derived from an EMBL/GenBank/DDBJ whole genome shotgun (WGS) entry which is preliminary data.</text>
</comment>
<evidence type="ECO:0000256" key="9">
    <source>
        <dbReference type="ARBA" id="ARBA00022832"/>
    </source>
</evidence>
<name>A0AAW2P850_9LAMI</name>
<evidence type="ECO:0000256" key="4">
    <source>
        <dbReference type="ARBA" id="ARBA00019474"/>
    </source>
</evidence>
<dbReference type="InterPro" id="IPR036249">
    <property type="entry name" value="Thioredoxin-like_sf"/>
</dbReference>
<dbReference type="AlphaFoldDB" id="A0AAW2P850"/>
<evidence type="ECO:0000256" key="10">
    <source>
        <dbReference type="ARBA" id="ARBA00022989"/>
    </source>
</evidence>
<dbReference type="InterPro" id="IPR036282">
    <property type="entry name" value="Glutathione-S-Trfase_C_sf"/>
</dbReference>